<evidence type="ECO:0000256" key="2">
    <source>
        <dbReference type="ARBA" id="ARBA00023157"/>
    </source>
</evidence>
<keyword evidence="7" id="KW-1185">Reference proteome</keyword>
<dbReference type="EMBL" id="RXIC02000022">
    <property type="protein sequence ID" value="KAB1216571.1"/>
    <property type="molecule type" value="Genomic_DNA"/>
</dbReference>
<proteinExistence type="inferred from homology"/>
<comment type="caution">
    <text evidence="6">The sequence shown here is derived from an EMBL/GenBank/DDBJ whole genome shotgun (WGS) entry which is preliminary data.</text>
</comment>
<dbReference type="NCBIfam" id="TIGR01614">
    <property type="entry name" value="PME_inhib"/>
    <property type="match status" value="1"/>
</dbReference>
<evidence type="ECO:0000313" key="6">
    <source>
        <dbReference type="EMBL" id="KAB1216571.1"/>
    </source>
</evidence>
<dbReference type="InterPro" id="IPR052421">
    <property type="entry name" value="PCW_Enzyme_Inhibitor"/>
</dbReference>
<dbReference type="PANTHER" id="PTHR36710">
    <property type="entry name" value="PECTINESTERASE INHIBITOR-LIKE"/>
    <property type="match status" value="1"/>
</dbReference>
<reference evidence="6 7" key="1">
    <citation type="journal article" date="2019" name="Plant Biotechnol. J.">
        <title>The red bayberry genome and genetic basis of sex determination.</title>
        <authorList>
            <person name="Jia H.M."/>
            <person name="Jia H.J."/>
            <person name="Cai Q.L."/>
            <person name="Wang Y."/>
            <person name="Zhao H.B."/>
            <person name="Yang W.F."/>
            <person name="Wang G.Y."/>
            <person name="Li Y.H."/>
            <person name="Zhan D.L."/>
            <person name="Shen Y.T."/>
            <person name="Niu Q.F."/>
            <person name="Chang L."/>
            <person name="Qiu J."/>
            <person name="Zhao L."/>
            <person name="Xie H.B."/>
            <person name="Fu W.Y."/>
            <person name="Jin J."/>
            <person name="Li X.W."/>
            <person name="Jiao Y."/>
            <person name="Zhou C.C."/>
            <person name="Tu T."/>
            <person name="Chai C.Y."/>
            <person name="Gao J.L."/>
            <person name="Fan L.J."/>
            <person name="van de Weg E."/>
            <person name="Wang J.Y."/>
            <person name="Gao Z.S."/>
        </authorList>
    </citation>
    <scope>NUCLEOTIDE SEQUENCE [LARGE SCALE GENOMIC DNA]</scope>
    <source>
        <tissue evidence="6">Leaves</tissue>
    </source>
</reference>
<dbReference type="InterPro" id="IPR006501">
    <property type="entry name" value="Pectinesterase_inhib_dom"/>
</dbReference>
<dbReference type="GO" id="GO:0046910">
    <property type="term" value="F:pectinesterase inhibitor activity"/>
    <property type="evidence" value="ECO:0007669"/>
    <property type="project" value="InterPro"/>
</dbReference>
<keyword evidence="1 4" id="KW-0732">Signal</keyword>
<dbReference type="InterPro" id="IPR035513">
    <property type="entry name" value="Invertase/methylesterase_inhib"/>
</dbReference>
<evidence type="ECO:0000256" key="1">
    <source>
        <dbReference type="ARBA" id="ARBA00022729"/>
    </source>
</evidence>
<organism evidence="6 7">
    <name type="scientific">Morella rubra</name>
    <name type="common">Chinese bayberry</name>
    <dbReference type="NCBI Taxonomy" id="262757"/>
    <lineage>
        <taxon>Eukaryota</taxon>
        <taxon>Viridiplantae</taxon>
        <taxon>Streptophyta</taxon>
        <taxon>Embryophyta</taxon>
        <taxon>Tracheophyta</taxon>
        <taxon>Spermatophyta</taxon>
        <taxon>Magnoliopsida</taxon>
        <taxon>eudicotyledons</taxon>
        <taxon>Gunneridae</taxon>
        <taxon>Pentapetalae</taxon>
        <taxon>rosids</taxon>
        <taxon>fabids</taxon>
        <taxon>Fagales</taxon>
        <taxon>Myricaceae</taxon>
        <taxon>Morella</taxon>
    </lineage>
</organism>
<dbReference type="Gene3D" id="1.20.140.40">
    <property type="entry name" value="Invertase/pectin methylesterase inhibitor family protein"/>
    <property type="match status" value="1"/>
</dbReference>
<evidence type="ECO:0000259" key="5">
    <source>
        <dbReference type="SMART" id="SM00856"/>
    </source>
</evidence>
<feature type="signal peptide" evidence="4">
    <location>
        <begin position="1"/>
        <end position="27"/>
    </location>
</feature>
<protein>
    <submittedName>
        <fullName evidence="6">Cell wall / vacuolar inhibitor of fructosidase 2</fullName>
    </submittedName>
</protein>
<gene>
    <name evidence="6" type="ORF">CJ030_MR4G002189</name>
</gene>
<dbReference type="Pfam" id="PF04043">
    <property type="entry name" value="PMEI"/>
    <property type="match status" value="1"/>
</dbReference>
<dbReference type="InterPro" id="IPR034086">
    <property type="entry name" value="PMEI_plant"/>
</dbReference>
<dbReference type="AlphaFoldDB" id="A0A6A1VUG4"/>
<dbReference type="CDD" id="cd15797">
    <property type="entry name" value="PMEI"/>
    <property type="match status" value="1"/>
</dbReference>
<dbReference type="OrthoDB" id="764172at2759"/>
<evidence type="ECO:0000256" key="4">
    <source>
        <dbReference type="SAM" id="SignalP"/>
    </source>
</evidence>
<dbReference type="PANTHER" id="PTHR36710:SF12">
    <property type="entry name" value="CELL WALL _ VACUOLAR INHIBITOR OF FRUCTOSIDASE 2-LIKE"/>
    <property type="match status" value="1"/>
</dbReference>
<dbReference type="SUPFAM" id="SSF101148">
    <property type="entry name" value="Plant invertase/pectin methylesterase inhibitor"/>
    <property type="match status" value="1"/>
</dbReference>
<evidence type="ECO:0000313" key="7">
    <source>
        <dbReference type="Proteomes" id="UP000516437"/>
    </source>
</evidence>
<dbReference type="SMART" id="SM00856">
    <property type="entry name" value="PMEI"/>
    <property type="match status" value="1"/>
</dbReference>
<keyword evidence="2" id="KW-1015">Disulfide bond</keyword>
<dbReference type="Proteomes" id="UP000516437">
    <property type="component" value="Chromosome 4"/>
</dbReference>
<evidence type="ECO:0000256" key="3">
    <source>
        <dbReference type="ARBA" id="ARBA00038471"/>
    </source>
</evidence>
<feature type="domain" description="Pectinesterase inhibitor" evidence="5">
    <location>
        <begin position="27"/>
        <end position="177"/>
    </location>
</feature>
<feature type="chain" id="PRO_5025525068" evidence="4">
    <location>
        <begin position="28"/>
        <end position="181"/>
    </location>
</feature>
<accession>A0A6A1VUG4</accession>
<sequence length="181" mass="19520">MASSSVFLSVLCMIFILFCQPFPPAKSDENLIESLCSKTEEPVICSDCLNSDPTSKAADAHALGLIAVRCAEYDATQLYEVVSNLSLNISGGTPFKTVLDGCSEKMLEAKDDFTGVLRSAEAMDYSTAKGIITDQIQPLANWCLDQFDKLPDLLPVPSMVLAGTEAVNQDCKILLGMLDNI</sequence>
<comment type="similarity">
    <text evidence="3">Belongs to the PMEI family.</text>
</comment>
<name>A0A6A1VUG4_9ROSI</name>